<dbReference type="OrthoDB" id="5501619at2"/>
<dbReference type="GO" id="GO:0016747">
    <property type="term" value="F:acyltransferase activity, transferring groups other than amino-acyl groups"/>
    <property type="evidence" value="ECO:0007669"/>
    <property type="project" value="InterPro"/>
</dbReference>
<dbReference type="Proteomes" id="UP000239867">
    <property type="component" value="Chromosome"/>
</dbReference>
<feature type="transmembrane region" description="Helical" evidence="1">
    <location>
        <begin position="342"/>
        <end position="360"/>
    </location>
</feature>
<feature type="transmembrane region" description="Helical" evidence="1">
    <location>
        <begin position="518"/>
        <end position="537"/>
    </location>
</feature>
<feature type="transmembrane region" description="Helical" evidence="1">
    <location>
        <begin position="317"/>
        <end position="335"/>
    </location>
</feature>
<evidence type="ECO:0000256" key="1">
    <source>
        <dbReference type="SAM" id="Phobius"/>
    </source>
</evidence>
<feature type="domain" description="Acyltransferase 3" evidence="2">
    <location>
        <begin position="209"/>
        <end position="575"/>
    </location>
</feature>
<dbReference type="InterPro" id="IPR002656">
    <property type="entry name" value="Acyl_transf_3_dom"/>
</dbReference>
<feature type="transmembrane region" description="Helical" evidence="1">
    <location>
        <begin position="273"/>
        <end position="290"/>
    </location>
</feature>
<feature type="transmembrane region" description="Helical" evidence="1">
    <location>
        <begin position="393"/>
        <end position="413"/>
    </location>
</feature>
<dbReference type="EMBL" id="CP021255">
    <property type="protein sequence ID" value="AVD72157.1"/>
    <property type="molecule type" value="Genomic_DNA"/>
</dbReference>
<keyword evidence="4" id="KW-1185">Reference proteome</keyword>
<proteinExistence type="predicted"/>
<protein>
    <recommendedName>
        <fullName evidence="2">Acyltransferase 3 domain-containing protein</fullName>
    </recommendedName>
</protein>
<feature type="transmembrane region" description="Helical" evidence="1">
    <location>
        <begin position="425"/>
        <end position="442"/>
    </location>
</feature>
<dbReference type="KEGG" id="deo:CAY53_12265"/>
<dbReference type="GO" id="GO:0000271">
    <property type="term" value="P:polysaccharide biosynthetic process"/>
    <property type="evidence" value="ECO:0007669"/>
    <property type="project" value="TreeGrafter"/>
</dbReference>
<keyword evidence="1" id="KW-1133">Transmembrane helix</keyword>
<dbReference type="PANTHER" id="PTHR23028">
    <property type="entry name" value="ACETYLTRANSFERASE"/>
    <property type="match status" value="1"/>
</dbReference>
<evidence type="ECO:0000313" key="3">
    <source>
        <dbReference type="EMBL" id="AVD72157.1"/>
    </source>
</evidence>
<organism evidence="3 4">
    <name type="scientific">Desulfobulbus oralis</name>
    <dbReference type="NCBI Taxonomy" id="1986146"/>
    <lineage>
        <taxon>Bacteria</taxon>
        <taxon>Pseudomonadati</taxon>
        <taxon>Thermodesulfobacteriota</taxon>
        <taxon>Desulfobulbia</taxon>
        <taxon>Desulfobulbales</taxon>
        <taxon>Desulfobulbaceae</taxon>
        <taxon>Desulfobulbus</taxon>
    </lineage>
</organism>
<feature type="transmembrane region" description="Helical" evidence="1">
    <location>
        <begin position="366"/>
        <end position="386"/>
    </location>
</feature>
<dbReference type="RefSeq" id="WP_104937361.1">
    <property type="nucleotide sequence ID" value="NZ_CP021255.1"/>
</dbReference>
<name>A0A2L1GR95_9BACT</name>
<dbReference type="GO" id="GO:0016020">
    <property type="term" value="C:membrane"/>
    <property type="evidence" value="ECO:0007669"/>
    <property type="project" value="TreeGrafter"/>
</dbReference>
<sequence length="585" mass="65119">MSQRLKSVSVFAALLCCFAVFKLLTHALVLSSFSQMIVDAELDHEDRLELFASPHARLQDYELVGGLDYGAGRRVTLKLPMYDHLARQVRLDLGQHAGTVRLYSLTFLSHFGGPVTFDAPAIQRAFRPNADIASVRLEGDALVLATQGSDPFLTLLPPLQTRNFFIGWILPLAHSFIFYLLLTRFHFRDFPAFRDIAGKVSSSGTNYGALDGMRGLAALTVLGEHTGVFKGTGWLGILWFFTLSGFLLTLPFVQEPKRALSFDYMSNYIARRLRRVLPMFYVVVTVLFLFRGRVVEAFRHYYLVQADGVLWTVPQELFFYFWLPFAMLVIGLACFARQKTWALLPLLGMMAFACCLPGARPGSASMFDYVFWSLFLALLVVTCRFAGPKALAALFLLELSFIAFRYLTVHVISLYGENSSLPPKLGAFFCGSAFAYLSSLLAERLEQEKGGRAPWRRFSAAGLLLYVALLALSANDLLAPWGFNPRLYPGAFSLLSGLLILLAVFAGNSRFSAVVGCLPLRALGVVSFSFYLLHPLILQAVKAANASLFNHMALSGYAKFTVVGILTYIVAALTYTYIERPFVRR</sequence>
<feature type="transmembrane region" description="Helical" evidence="1">
    <location>
        <begin position="487"/>
        <end position="506"/>
    </location>
</feature>
<keyword evidence="1" id="KW-0812">Transmembrane</keyword>
<dbReference type="Pfam" id="PF01757">
    <property type="entry name" value="Acyl_transf_3"/>
    <property type="match status" value="1"/>
</dbReference>
<reference evidence="3 4" key="1">
    <citation type="journal article" date="2018" name="MBio">
        <title>Insights into the evolution of host association through the isolation and characterization of a novel human periodontal pathobiont, Desulfobulbus oralis.</title>
        <authorList>
            <person name="Cross K.L."/>
            <person name="Chirania P."/>
            <person name="Xiong W."/>
            <person name="Beall C.J."/>
            <person name="Elkins J.G."/>
            <person name="Giannone R.J."/>
            <person name="Griffen A.L."/>
            <person name="Guss A.M."/>
            <person name="Hettich R.L."/>
            <person name="Joshi S.S."/>
            <person name="Mokrzan E.M."/>
            <person name="Martin R.K."/>
            <person name="Zhulin I.B."/>
            <person name="Leys E.J."/>
            <person name="Podar M."/>
        </authorList>
    </citation>
    <scope>NUCLEOTIDE SEQUENCE [LARGE SCALE GENOMIC DNA]</scope>
    <source>
        <strain evidence="3 4">ORNL</strain>
    </source>
</reference>
<gene>
    <name evidence="3" type="ORF">CAY53_12265</name>
</gene>
<feature type="transmembrane region" description="Helical" evidence="1">
    <location>
        <begin position="557"/>
        <end position="578"/>
    </location>
</feature>
<dbReference type="AlphaFoldDB" id="A0A2L1GR95"/>
<dbReference type="PANTHER" id="PTHR23028:SF131">
    <property type="entry name" value="BLR2367 PROTEIN"/>
    <property type="match status" value="1"/>
</dbReference>
<feature type="transmembrane region" description="Helical" evidence="1">
    <location>
        <begin position="234"/>
        <end position="253"/>
    </location>
</feature>
<evidence type="ECO:0000313" key="4">
    <source>
        <dbReference type="Proteomes" id="UP000239867"/>
    </source>
</evidence>
<accession>A0A2L1GR95</accession>
<feature type="transmembrane region" description="Helical" evidence="1">
    <location>
        <begin position="164"/>
        <end position="183"/>
    </location>
</feature>
<evidence type="ECO:0000259" key="2">
    <source>
        <dbReference type="Pfam" id="PF01757"/>
    </source>
</evidence>
<keyword evidence="1" id="KW-0472">Membrane</keyword>
<dbReference type="InterPro" id="IPR050879">
    <property type="entry name" value="Acyltransferase_3"/>
</dbReference>